<dbReference type="Proteomes" id="UP000279284">
    <property type="component" value="Chromosome"/>
</dbReference>
<keyword evidence="2" id="KW-1185">Reference proteome</keyword>
<dbReference type="EMBL" id="LR134313">
    <property type="protein sequence ID" value="VEE99327.1"/>
    <property type="molecule type" value="Genomic_DNA"/>
</dbReference>
<sequence length="63" mass="7315">MLQGKYGKVKQSIFSDRHCVHALKFKGRTGFAYQGRCGHFVWLRVLTLEFFEYERTVGAAESE</sequence>
<evidence type="ECO:0000313" key="2">
    <source>
        <dbReference type="Proteomes" id="UP000279284"/>
    </source>
</evidence>
<reference evidence="1 2" key="1">
    <citation type="submission" date="2018-12" db="EMBL/GenBank/DDBJ databases">
        <authorList>
            <consortium name="Pathogen Informatics"/>
        </authorList>
    </citation>
    <scope>NUCLEOTIDE SEQUENCE [LARGE SCALE GENOMIC DNA]</scope>
    <source>
        <strain evidence="1 2">NCTC10296</strain>
    </source>
</reference>
<organism evidence="1 2">
    <name type="scientific">Neisseria canis</name>
    <dbReference type="NCBI Taxonomy" id="493"/>
    <lineage>
        <taxon>Bacteria</taxon>
        <taxon>Pseudomonadati</taxon>
        <taxon>Pseudomonadota</taxon>
        <taxon>Betaproteobacteria</taxon>
        <taxon>Neisseriales</taxon>
        <taxon>Neisseriaceae</taxon>
        <taxon>Neisseria</taxon>
    </lineage>
</organism>
<evidence type="ECO:0000313" key="1">
    <source>
        <dbReference type="EMBL" id="VEE99327.1"/>
    </source>
</evidence>
<protein>
    <submittedName>
        <fullName evidence="1">Uncharacterized protein</fullName>
    </submittedName>
</protein>
<proteinExistence type="predicted"/>
<dbReference type="KEGG" id="nci:NCTC10296_00283"/>
<name>A0A3S4SKG2_9NEIS</name>
<gene>
    <name evidence="1" type="ORF">NCTC10296_00283</name>
</gene>
<accession>A0A3S4SKG2</accession>
<dbReference type="AlphaFoldDB" id="A0A3S4SKG2"/>